<keyword evidence="9 11" id="KW-0862">Zinc</keyword>
<gene>
    <name evidence="15" type="ORF">MCOS_LOCUS3385</name>
</gene>
<keyword evidence="16" id="KW-1185">Reference proteome</keyword>
<feature type="compositionally biased region" description="Basic and acidic residues" evidence="12">
    <location>
        <begin position="208"/>
        <end position="218"/>
    </location>
</feature>
<dbReference type="PROSITE" id="PS50089">
    <property type="entry name" value="ZF_RING_2"/>
    <property type="match status" value="1"/>
</dbReference>
<dbReference type="InterPro" id="IPR033509">
    <property type="entry name" value="RNF146"/>
</dbReference>
<keyword evidence="3 11" id="KW-0963">Cytoplasm</keyword>
<dbReference type="GO" id="GO:0005634">
    <property type="term" value="C:nucleus"/>
    <property type="evidence" value="ECO:0007669"/>
    <property type="project" value="TreeGrafter"/>
</dbReference>
<dbReference type="InterPro" id="IPR018123">
    <property type="entry name" value="WWE-dom_subgr"/>
</dbReference>
<evidence type="ECO:0000256" key="1">
    <source>
        <dbReference type="ARBA" id="ARBA00000900"/>
    </source>
</evidence>
<dbReference type="Gene3D" id="3.30.720.50">
    <property type="match status" value="1"/>
</dbReference>
<feature type="domain" description="RING-type" evidence="13">
    <location>
        <begin position="9"/>
        <end position="47"/>
    </location>
</feature>
<evidence type="ECO:0000256" key="3">
    <source>
        <dbReference type="ARBA" id="ARBA00022490"/>
    </source>
</evidence>
<dbReference type="EC" id="2.3.2.27" evidence="11"/>
<evidence type="ECO:0000256" key="7">
    <source>
        <dbReference type="ARBA" id="ARBA00022771"/>
    </source>
</evidence>
<evidence type="ECO:0000256" key="12">
    <source>
        <dbReference type="SAM" id="MobiDB-lite"/>
    </source>
</evidence>
<feature type="domain" description="WWE" evidence="14">
    <location>
        <begin position="76"/>
        <end position="152"/>
    </location>
</feature>
<evidence type="ECO:0000256" key="2">
    <source>
        <dbReference type="ARBA" id="ARBA00004514"/>
    </source>
</evidence>
<dbReference type="GO" id="GO:0051865">
    <property type="term" value="P:protein autoubiquitination"/>
    <property type="evidence" value="ECO:0007669"/>
    <property type="project" value="UniProtKB-UniRule"/>
</dbReference>
<dbReference type="InterPro" id="IPR001841">
    <property type="entry name" value="Znf_RING"/>
</dbReference>
<evidence type="ECO:0000256" key="9">
    <source>
        <dbReference type="ARBA" id="ARBA00022833"/>
    </source>
</evidence>
<feature type="region of interest" description="Disordered" evidence="12">
    <location>
        <begin position="176"/>
        <end position="233"/>
    </location>
</feature>
<dbReference type="GO" id="GO:0008270">
    <property type="term" value="F:zinc ion binding"/>
    <property type="evidence" value="ECO:0007669"/>
    <property type="project" value="UniProtKB-UniRule"/>
</dbReference>
<comment type="catalytic activity">
    <reaction evidence="1 11">
        <text>S-ubiquitinyl-[E2 ubiquitin-conjugating enzyme]-L-cysteine + [acceptor protein]-L-lysine = [E2 ubiquitin-conjugating enzyme]-L-cysteine + N(6)-ubiquitinyl-[acceptor protein]-L-lysine.</text>
        <dbReference type="EC" id="2.3.2.27"/>
    </reaction>
</comment>
<sequence length="233" mass="26437">MDGSNASDCPICLQPLLQPVEISCGHIFCYLCIKGSAFHRRQCPLCRGAISMNFFDNPNVIRPTNTSRANFFSLTLKYYSIDRTNPEFAWYYEGHNGWWQYDERTAVDIETAFSQSLAFCEVFVAGHFYVIDFTNMCQYRKDRSGRSRRIKRDSVALTKKGVAGIRLSILESREAGDEGECDAVDTPSSMRRPSRPSSHESSSSTDQRSSHTGHDHNYALRPRSISTTSNCRD</sequence>
<dbReference type="GO" id="GO:0072572">
    <property type="term" value="F:poly-ADP-D-ribose binding"/>
    <property type="evidence" value="ECO:0007669"/>
    <property type="project" value="UniProtKB-UniRule"/>
</dbReference>
<dbReference type="GO" id="GO:0016055">
    <property type="term" value="P:Wnt signaling pathway"/>
    <property type="evidence" value="ECO:0007669"/>
    <property type="project" value="UniProtKB-KW"/>
</dbReference>
<evidence type="ECO:0000256" key="6">
    <source>
        <dbReference type="ARBA" id="ARBA00022723"/>
    </source>
</evidence>
<dbReference type="AlphaFoldDB" id="A0A0R3U8Z8"/>
<dbReference type="PANTHER" id="PTHR13417">
    <property type="entry name" value="E3 UBIQUITIN-PROTEIN LIGASE RNF146"/>
    <property type="match status" value="1"/>
</dbReference>
<comment type="subcellular location">
    <subcellularLocation>
        <location evidence="2 11">Cytoplasm</location>
        <location evidence="2 11">Cytosol</location>
    </subcellularLocation>
</comment>
<dbReference type="GO" id="GO:0006511">
    <property type="term" value="P:ubiquitin-dependent protein catabolic process"/>
    <property type="evidence" value="ECO:0007669"/>
    <property type="project" value="UniProtKB-UniRule"/>
</dbReference>
<comment type="pathway">
    <text evidence="11">Protein modification; protein ubiquitination.</text>
</comment>
<dbReference type="GO" id="GO:0005829">
    <property type="term" value="C:cytosol"/>
    <property type="evidence" value="ECO:0007669"/>
    <property type="project" value="UniProtKB-SubCell"/>
</dbReference>
<dbReference type="InterPro" id="IPR037197">
    <property type="entry name" value="WWE_dom_sf"/>
</dbReference>
<comment type="domain">
    <text evidence="11">The WWE domain mediates non-covalent poly(ADP-ribose)-binding.</text>
</comment>
<dbReference type="PANTHER" id="PTHR13417:SF2">
    <property type="entry name" value="E3 UBIQUITIN-PROTEIN LIGASE RNF146"/>
    <property type="match status" value="1"/>
</dbReference>
<feature type="compositionally biased region" description="Polar residues" evidence="12">
    <location>
        <begin position="224"/>
        <end position="233"/>
    </location>
</feature>
<evidence type="ECO:0000256" key="10">
    <source>
        <dbReference type="PROSITE-ProRule" id="PRU00175"/>
    </source>
</evidence>
<dbReference type="InterPro" id="IPR013083">
    <property type="entry name" value="Znf_RING/FYVE/PHD"/>
</dbReference>
<dbReference type="SMART" id="SM00184">
    <property type="entry name" value="RING"/>
    <property type="match status" value="1"/>
</dbReference>
<evidence type="ECO:0000256" key="8">
    <source>
        <dbReference type="ARBA" id="ARBA00022786"/>
    </source>
</evidence>
<dbReference type="STRING" id="53468.A0A0R3U8Z8"/>
<dbReference type="Proteomes" id="UP000267029">
    <property type="component" value="Unassembled WGS sequence"/>
</dbReference>
<dbReference type="PROSITE" id="PS00518">
    <property type="entry name" value="ZF_RING_1"/>
    <property type="match status" value="1"/>
</dbReference>
<keyword evidence="5" id="KW-0879">Wnt signaling pathway</keyword>
<keyword evidence="8 11" id="KW-0833">Ubl conjugation pathway</keyword>
<evidence type="ECO:0000259" key="13">
    <source>
        <dbReference type="PROSITE" id="PS50089"/>
    </source>
</evidence>
<dbReference type="GO" id="GO:0061630">
    <property type="term" value="F:ubiquitin protein ligase activity"/>
    <property type="evidence" value="ECO:0007669"/>
    <property type="project" value="UniProtKB-UniRule"/>
</dbReference>
<dbReference type="SMART" id="SM00678">
    <property type="entry name" value="WWE"/>
    <property type="match status" value="1"/>
</dbReference>
<evidence type="ECO:0000256" key="11">
    <source>
        <dbReference type="RuleBase" id="RU367115"/>
    </source>
</evidence>
<dbReference type="SUPFAM" id="SSF117839">
    <property type="entry name" value="WWE domain"/>
    <property type="match status" value="1"/>
</dbReference>
<dbReference type="OrthoDB" id="10065815at2759"/>
<organism evidence="15 16">
    <name type="scientific">Mesocestoides corti</name>
    <name type="common">Flatworm</name>
    <dbReference type="NCBI Taxonomy" id="53468"/>
    <lineage>
        <taxon>Eukaryota</taxon>
        <taxon>Metazoa</taxon>
        <taxon>Spiralia</taxon>
        <taxon>Lophotrochozoa</taxon>
        <taxon>Platyhelminthes</taxon>
        <taxon>Cestoda</taxon>
        <taxon>Eucestoda</taxon>
        <taxon>Cyclophyllidea</taxon>
        <taxon>Mesocestoididae</taxon>
        <taxon>Mesocestoides</taxon>
    </lineage>
</organism>
<dbReference type="CDD" id="cd16546">
    <property type="entry name" value="RING-HC_RNF146"/>
    <property type="match status" value="1"/>
</dbReference>
<keyword evidence="4 11" id="KW-0808">Transferase</keyword>
<keyword evidence="6 11" id="KW-0479">Metal-binding</keyword>
<protein>
    <recommendedName>
        <fullName evidence="11">E3 ubiquitin-protein ligase</fullName>
        <ecNumber evidence="11">2.3.2.27</ecNumber>
    </recommendedName>
</protein>
<evidence type="ECO:0000256" key="5">
    <source>
        <dbReference type="ARBA" id="ARBA00022687"/>
    </source>
</evidence>
<feature type="compositionally biased region" description="Low complexity" evidence="12">
    <location>
        <begin position="187"/>
        <end position="207"/>
    </location>
</feature>
<dbReference type="Gene3D" id="3.30.40.10">
    <property type="entry name" value="Zinc/RING finger domain, C3HC4 (zinc finger)"/>
    <property type="match status" value="1"/>
</dbReference>
<comment type="function">
    <text evidence="11">E3 ubiquitin-protein ligase that specifically binds poly-ADP-ribosylated proteins and mediates their ubiquitination and subsequent degradation.</text>
</comment>
<proteinExistence type="predicted"/>
<name>A0A0R3U8Z8_MESCO</name>
<dbReference type="Pfam" id="PF13639">
    <property type="entry name" value="zf-RING_2"/>
    <property type="match status" value="1"/>
</dbReference>
<accession>A0A0R3U8Z8</accession>
<evidence type="ECO:0000313" key="16">
    <source>
        <dbReference type="Proteomes" id="UP000267029"/>
    </source>
</evidence>
<evidence type="ECO:0000256" key="4">
    <source>
        <dbReference type="ARBA" id="ARBA00022679"/>
    </source>
</evidence>
<evidence type="ECO:0000313" key="15">
    <source>
        <dbReference type="EMBL" id="VDD77382.1"/>
    </source>
</evidence>
<evidence type="ECO:0000259" key="14">
    <source>
        <dbReference type="PROSITE" id="PS50918"/>
    </source>
</evidence>
<dbReference type="PROSITE" id="PS50918">
    <property type="entry name" value="WWE"/>
    <property type="match status" value="1"/>
</dbReference>
<dbReference type="EMBL" id="UXSR01000754">
    <property type="protein sequence ID" value="VDD77382.1"/>
    <property type="molecule type" value="Genomic_DNA"/>
</dbReference>
<comment type="PTM">
    <text evidence="11">Ubiquitinated; autoubiquitinated.</text>
</comment>
<dbReference type="InterPro" id="IPR017907">
    <property type="entry name" value="Znf_RING_CS"/>
</dbReference>
<keyword evidence="7 10" id="KW-0863">Zinc-finger</keyword>
<dbReference type="InterPro" id="IPR044110">
    <property type="entry name" value="RING-HC_RNF146"/>
</dbReference>
<dbReference type="UniPathway" id="UPA00143"/>
<dbReference type="InterPro" id="IPR004170">
    <property type="entry name" value="WWE_dom"/>
</dbReference>
<dbReference type="SUPFAM" id="SSF57850">
    <property type="entry name" value="RING/U-box"/>
    <property type="match status" value="1"/>
</dbReference>
<reference evidence="15 16" key="1">
    <citation type="submission" date="2018-10" db="EMBL/GenBank/DDBJ databases">
        <authorList>
            <consortium name="Pathogen Informatics"/>
        </authorList>
    </citation>
    <scope>NUCLEOTIDE SEQUENCE [LARGE SCALE GENOMIC DNA]</scope>
</reference>
<dbReference type="Pfam" id="PF02825">
    <property type="entry name" value="WWE"/>
    <property type="match status" value="1"/>
</dbReference>